<evidence type="ECO:0000256" key="4">
    <source>
        <dbReference type="SAM" id="MobiDB-lite"/>
    </source>
</evidence>
<dbReference type="RefSeq" id="WP_249711763.1">
    <property type="nucleotide sequence ID" value="NZ_JAMFMB010000024.1"/>
</dbReference>
<feature type="transmembrane region" description="Helical" evidence="5">
    <location>
        <begin position="30"/>
        <end position="49"/>
    </location>
</feature>
<feature type="domain" description="Motility protein B-like N-terminal" evidence="6">
    <location>
        <begin position="14"/>
        <end position="66"/>
    </location>
</feature>
<comment type="caution">
    <text evidence="7">The sequence shown here is derived from an EMBL/GenBank/DDBJ whole genome shotgun (WGS) entry which is preliminary data.</text>
</comment>
<dbReference type="InterPro" id="IPR025713">
    <property type="entry name" value="MotB-like_N_dom"/>
</dbReference>
<dbReference type="EMBL" id="JAMFMB010000024">
    <property type="protein sequence ID" value="MCL6285200.1"/>
    <property type="molecule type" value="Genomic_DNA"/>
</dbReference>
<evidence type="ECO:0000256" key="3">
    <source>
        <dbReference type="ARBA" id="ARBA00023136"/>
    </source>
</evidence>
<dbReference type="Gene3D" id="3.30.1330.60">
    <property type="entry name" value="OmpA-like domain"/>
    <property type="match status" value="1"/>
</dbReference>
<accession>A0ABT0Q5U4</accession>
<dbReference type="PANTHER" id="PTHR30329:SF21">
    <property type="entry name" value="LIPOPROTEIN YIAD-RELATED"/>
    <property type="match status" value="1"/>
</dbReference>
<evidence type="ECO:0000256" key="2">
    <source>
        <dbReference type="ARBA" id="ARBA00022692"/>
    </source>
</evidence>
<protein>
    <submittedName>
        <fullName evidence="7">Chemotaxis protein MotB</fullName>
    </submittedName>
</protein>
<dbReference type="Proteomes" id="UP001203880">
    <property type="component" value="Unassembled WGS sequence"/>
</dbReference>
<evidence type="ECO:0000256" key="1">
    <source>
        <dbReference type="ARBA" id="ARBA00004370"/>
    </source>
</evidence>
<feature type="region of interest" description="Disordered" evidence="4">
    <location>
        <begin position="105"/>
        <end position="125"/>
    </location>
</feature>
<organism evidence="7 8">
    <name type="scientific">Ruegeria spongiae</name>
    <dbReference type="NCBI Taxonomy" id="2942209"/>
    <lineage>
        <taxon>Bacteria</taxon>
        <taxon>Pseudomonadati</taxon>
        <taxon>Pseudomonadota</taxon>
        <taxon>Alphaproteobacteria</taxon>
        <taxon>Rhodobacterales</taxon>
        <taxon>Roseobacteraceae</taxon>
        <taxon>Ruegeria</taxon>
    </lineage>
</organism>
<evidence type="ECO:0000313" key="8">
    <source>
        <dbReference type="Proteomes" id="UP001203880"/>
    </source>
</evidence>
<dbReference type="InterPro" id="IPR050330">
    <property type="entry name" value="Bact_OuterMem_StrucFunc"/>
</dbReference>
<evidence type="ECO:0000259" key="6">
    <source>
        <dbReference type="Pfam" id="PF13677"/>
    </source>
</evidence>
<sequence>MGAQSNAAPVIIKRKKVVGGGGHHGGAWKVAYADFVTAMMAFFMLMWLLNATTEKQRKGLADYFSPSIPLSPVSGGGDGAFGGENVFSDDAVVLDGRGALKQHLTESRRARGATGVDQSGAEDASADEFSAVQNMLQGRSGESQVSDRLLKHIVTRVTDEGLIIELSATERVPLFDQHSDTPTQTMRDLSAVVAKAAASVSNHVAVSAHVQARPVVLVRSPVWDLSMGRATTTKTLLERTGLDPARIQRVTGHADRKLRDDNPMAARNNRVEITLLRSEATE</sequence>
<keyword evidence="2 5" id="KW-0812">Transmembrane</keyword>
<proteinExistence type="predicted"/>
<dbReference type="PANTHER" id="PTHR30329">
    <property type="entry name" value="STATOR ELEMENT OF FLAGELLAR MOTOR COMPLEX"/>
    <property type="match status" value="1"/>
</dbReference>
<keyword evidence="8" id="KW-1185">Reference proteome</keyword>
<keyword evidence="3 5" id="KW-0472">Membrane</keyword>
<gene>
    <name evidence="7" type="ORF">M3P21_16855</name>
</gene>
<dbReference type="InterPro" id="IPR036737">
    <property type="entry name" value="OmpA-like_sf"/>
</dbReference>
<dbReference type="Pfam" id="PF13677">
    <property type="entry name" value="MotB_plug"/>
    <property type="match status" value="1"/>
</dbReference>
<evidence type="ECO:0000313" key="7">
    <source>
        <dbReference type="EMBL" id="MCL6285200.1"/>
    </source>
</evidence>
<keyword evidence="5" id="KW-1133">Transmembrane helix</keyword>
<dbReference type="SUPFAM" id="SSF103088">
    <property type="entry name" value="OmpA-like"/>
    <property type="match status" value="1"/>
</dbReference>
<reference evidence="7" key="1">
    <citation type="submission" date="2022-05" db="EMBL/GenBank/DDBJ databases">
        <authorList>
            <person name="Park J.-S."/>
        </authorList>
    </citation>
    <scope>NUCLEOTIDE SEQUENCE</scope>
    <source>
        <strain evidence="7">2012CJ41-6</strain>
    </source>
</reference>
<comment type="subcellular location">
    <subcellularLocation>
        <location evidence="1">Membrane</location>
    </subcellularLocation>
</comment>
<name>A0ABT0Q5U4_9RHOB</name>
<evidence type="ECO:0000256" key="5">
    <source>
        <dbReference type="SAM" id="Phobius"/>
    </source>
</evidence>